<evidence type="ECO:0000256" key="3">
    <source>
        <dbReference type="ARBA" id="ARBA00022664"/>
    </source>
</evidence>
<accession>A0A915LR93</accession>
<evidence type="ECO:0000256" key="4">
    <source>
        <dbReference type="ARBA" id="ARBA00022728"/>
    </source>
</evidence>
<keyword evidence="4" id="KW-0747">Spliceosome</keyword>
<dbReference type="InterPro" id="IPR016487">
    <property type="entry name" value="Lsm6/sSmF"/>
</dbReference>
<sequence length="204" mass="23083">VQVDGTLLSINGSLTANENIADNGGLVAAFNAFQLLKQKVNYPKHVFNGLKRFNDEQLFFIHYAFRQCSKMGQIWLRQRLSVGQHSVTPARVNVPLQNFPKFAKAFKYFVYFQTFYRQKLKMSAMIQPLNPKPFLNALAGKPIICKLKWGMEYRGILVSVDGYMNLHLANSEEYIDGTNTGALGEILIRCNNILWVSAADEAEA</sequence>
<dbReference type="InterPro" id="IPR000718">
    <property type="entry name" value="Peptidase_M13"/>
</dbReference>
<reference evidence="12" key="1">
    <citation type="submission" date="2022-11" db="UniProtKB">
        <authorList>
            <consortium name="WormBaseParasite"/>
        </authorList>
    </citation>
    <scope>IDENTIFICATION</scope>
</reference>
<dbReference type="InterPro" id="IPR001163">
    <property type="entry name" value="Sm_dom_euk/arc"/>
</dbReference>
<evidence type="ECO:0000256" key="2">
    <source>
        <dbReference type="ARBA" id="ARBA00007927"/>
    </source>
</evidence>
<evidence type="ECO:0000259" key="10">
    <source>
        <dbReference type="PROSITE" id="PS52002"/>
    </source>
</evidence>
<evidence type="ECO:0000256" key="7">
    <source>
        <dbReference type="ARBA" id="ARBA00023242"/>
    </source>
</evidence>
<dbReference type="GO" id="GO:0006508">
    <property type="term" value="P:proteolysis"/>
    <property type="evidence" value="ECO:0007669"/>
    <property type="project" value="InterPro"/>
</dbReference>
<evidence type="ECO:0000313" key="12">
    <source>
        <dbReference type="WBParaSite" id="scaffold14777_cov343.g17626"/>
    </source>
</evidence>
<dbReference type="InterPro" id="IPR034100">
    <property type="entry name" value="Sm_F"/>
</dbReference>
<dbReference type="SUPFAM" id="SSF50182">
    <property type="entry name" value="Sm-like ribonucleoproteins"/>
    <property type="match status" value="1"/>
</dbReference>
<evidence type="ECO:0000256" key="6">
    <source>
        <dbReference type="ARBA" id="ARBA00023187"/>
    </source>
</evidence>
<dbReference type="GO" id="GO:0004222">
    <property type="term" value="F:metalloendopeptidase activity"/>
    <property type="evidence" value="ECO:0007669"/>
    <property type="project" value="InterPro"/>
</dbReference>
<keyword evidence="8" id="KW-0687">Ribonucleoprotein</keyword>
<dbReference type="Gene3D" id="3.40.390.10">
    <property type="entry name" value="Collagenase (Catalytic Domain)"/>
    <property type="match status" value="1"/>
</dbReference>
<dbReference type="GO" id="GO:0071013">
    <property type="term" value="C:catalytic step 2 spliceosome"/>
    <property type="evidence" value="ECO:0007669"/>
    <property type="project" value="TreeGrafter"/>
</dbReference>
<dbReference type="PROSITE" id="PS52002">
    <property type="entry name" value="SM"/>
    <property type="match status" value="1"/>
</dbReference>
<feature type="domain" description="Sm" evidence="10">
    <location>
        <begin position="130"/>
        <end position="202"/>
    </location>
</feature>
<dbReference type="Pfam" id="PF01423">
    <property type="entry name" value="LSM"/>
    <property type="match status" value="1"/>
</dbReference>
<dbReference type="AlphaFoldDB" id="A0A915LR93"/>
<dbReference type="InterPro" id="IPR010920">
    <property type="entry name" value="LSM_dom_sf"/>
</dbReference>
<dbReference type="WBParaSite" id="scaffold14777_cov343.g17626">
    <property type="protein sequence ID" value="scaffold14777_cov343.g17626"/>
    <property type="gene ID" value="scaffold14777_cov343.g17626"/>
</dbReference>
<dbReference type="Proteomes" id="UP000887561">
    <property type="component" value="Unplaced"/>
</dbReference>
<evidence type="ECO:0000256" key="1">
    <source>
        <dbReference type="ARBA" id="ARBA00004123"/>
    </source>
</evidence>
<keyword evidence="3" id="KW-0507">mRNA processing</keyword>
<dbReference type="SUPFAM" id="SSF55486">
    <property type="entry name" value="Metalloproteases ('zincins'), catalytic domain"/>
    <property type="match status" value="1"/>
</dbReference>
<dbReference type="InterPro" id="IPR018497">
    <property type="entry name" value="Peptidase_M13_C"/>
</dbReference>
<dbReference type="GO" id="GO:0005685">
    <property type="term" value="C:U1 snRNP"/>
    <property type="evidence" value="ECO:0007669"/>
    <property type="project" value="TreeGrafter"/>
</dbReference>
<dbReference type="SMART" id="SM00651">
    <property type="entry name" value="Sm"/>
    <property type="match status" value="1"/>
</dbReference>
<dbReference type="InterPro" id="IPR024079">
    <property type="entry name" value="MetalloPept_cat_dom_sf"/>
</dbReference>
<dbReference type="InterPro" id="IPR047575">
    <property type="entry name" value="Sm"/>
</dbReference>
<dbReference type="GO" id="GO:0000398">
    <property type="term" value="P:mRNA splicing, via spliceosome"/>
    <property type="evidence" value="ECO:0007669"/>
    <property type="project" value="InterPro"/>
</dbReference>
<evidence type="ECO:0000256" key="9">
    <source>
        <dbReference type="ARBA" id="ARBA00030144"/>
    </source>
</evidence>
<comment type="subcellular location">
    <subcellularLocation>
        <location evidence="1">Nucleus</location>
    </subcellularLocation>
</comment>
<keyword evidence="5" id="KW-0694">RNA-binding</keyword>
<dbReference type="PANTHER" id="PTHR11021:SF0">
    <property type="entry name" value="SMALL NUCLEAR RIBONUCLEOPROTEIN F"/>
    <property type="match status" value="1"/>
</dbReference>
<keyword evidence="11" id="KW-1185">Reference proteome</keyword>
<comment type="similarity">
    <text evidence="2">Belongs to the snRNP Sm proteins family. SmF/LSm6 subfamily.</text>
</comment>
<protein>
    <recommendedName>
        <fullName evidence="9">Sm protein F</fullName>
    </recommendedName>
</protein>
<organism evidence="11 12">
    <name type="scientific">Meloidogyne javanica</name>
    <name type="common">Root-knot nematode worm</name>
    <dbReference type="NCBI Taxonomy" id="6303"/>
    <lineage>
        <taxon>Eukaryota</taxon>
        <taxon>Metazoa</taxon>
        <taxon>Ecdysozoa</taxon>
        <taxon>Nematoda</taxon>
        <taxon>Chromadorea</taxon>
        <taxon>Rhabditida</taxon>
        <taxon>Tylenchina</taxon>
        <taxon>Tylenchomorpha</taxon>
        <taxon>Tylenchoidea</taxon>
        <taxon>Meloidogynidae</taxon>
        <taxon>Meloidogyninae</taxon>
        <taxon>Meloidogyne</taxon>
        <taxon>Meloidogyne incognita group</taxon>
    </lineage>
</organism>
<dbReference type="PANTHER" id="PTHR11021">
    <property type="entry name" value="SMALL NUCLEAR RIBONUCLEOPROTEIN F SNRNP-F"/>
    <property type="match status" value="1"/>
</dbReference>
<evidence type="ECO:0000313" key="11">
    <source>
        <dbReference type="Proteomes" id="UP000887561"/>
    </source>
</evidence>
<dbReference type="Gene3D" id="2.30.30.100">
    <property type="match status" value="1"/>
</dbReference>
<evidence type="ECO:0000256" key="5">
    <source>
        <dbReference type="ARBA" id="ARBA00022884"/>
    </source>
</evidence>
<evidence type="ECO:0000256" key="8">
    <source>
        <dbReference type="ARBA" id="ARBA00023274"/>
    </source>
</evidence>
<proteinExistence type="inferred from homology"/>
<name>A0A915LR93_MELJA</name>
<dbReference type="CDD" id="cd01722">
    <property type="entry name" value="Sm_F"/>
    <property type="match status" value="1"/>
</dbReference>
<dbReference type="GO" id="GO:0003723">
    <property type="term" value="F:RNA binding"/>
    <property type="evidence" value="ECO:0007669"/>
    <property type="project" value="UniProtKB-KW"/>
</dbReference>
<keyword evidence="7" id="KW-0539">Nucleus</keyword>
<dbReference type="GO" id="GO:0034715">
    <property type="term" value="C:pICln-Sm protein complex"/>
    <property type="evidence" value="ECO:0007669"/>
    <property type="project" value="TreeGrafter"/>
</dbReference>
<dbReference type="Pfam" id="PF01431">
    <property type="entry name" value="Peptidase_M13"/>
    <property type="match status" value="1"/>
</dbReference>
<keyword evidence="6" id="KW-0508">mRNA splicing</keyword>
<dbReference type="PROSITE" id="PS51885">
    <property type="entry name" value="NEPRILYSIN"/>
    <property type="match status" value="1"/>
</dbReference>